<feature type="transmembrane region" description="Helical" evidence="2">
    <location>
        <begin position="227"/>
        <end position="243"/>
    </location>
</feature>
<keyword evidence="2" id="KW-1133">Transmembrane helix</keyword>
<feature type="transmembrane region" description="Helical" evidence="2">
    <location>
        <begin position="249"/>
        <end position="266"/>
    </location>
</feature>
<feature type="transmembrane region" description="Helical" evidence="2">
    <location>
        <begin position="115"/>
        <end position="134"/>
    </location>
</feature>
<name>A0A2N8KID5_9BURK</name>
<dbReference type="Proteomes" id="UP000235994">
    <property type="component" value="Unassembled WGS sequence"/>
</dbReference>
<dbReference type="EMBL" id="POQS01000003">
    <property type="protein sequence ID" value="PND33218.1"/>
    <property type="molecule type" value="Genomic_DNA"/>
</dbReference>
<sequence>MNLRHPLFSCGFRPFFVLTTASAVLFLAIWLLALQSALPGLDGWRPPGGVLLWHGHELLYGFGMAAVAGFLLTAVPEFTGAAPPRPGVLAALAGLWLAARVAYAAAQWLPGGSGVVLAGVCNLAFVLALLLRLAPALWRDPARSHLGFAWALGALGAAQAGYFTALLRQADALAWLHVGVDLMMILIVLAGSRVSMNVVNGYIEAGRPGAPPPGLAGYVARPPRRHLAVFCIAACSVAQWLLGGGPVTGWTALAAAAAMLNLLNDWHIGKALFTRWALMLYASYWLVALGYGAMGLAWLTGLAPASSGRHVLMAGAMGLSIFTIMSLAGRIHAGRWLDRRPWVPVAAAVLALAGLLRAAAGLPALGAWASWLLLGAGLGWTGVFAAYLWHAWPVLCGPRTDGQQGCAEPLGKQRSPMSRHGTRC</sequence>
<comment type="caution">
    <text evidence="3">The sequence shown here is derived from an EMBL/GenBank/DDBJ whole genome shotgun (WGS) entry which is preliminary data.</text>
</comment>
<proteinExistence type="predicted"/>
<feature type="transmembrane region" description="Helical" evidence="2">
    <location>
        <begin position="12"/>
        <end position="38"/>
    </location>
</feature>
<organism evidence="3 4">
    <name type="scientific">Achromobacter pulmonis</name>
    <dbReference type="NCBI Taxonomy" id="1389932"/>
    <lineage>
        <taxon>Bacteria</taxon>
        <taxon>Pseudomonadati</taxon>
        <taxon>Pseudomonadota</taxon>
        <taxon>Betaproteobacteria</taxon>
        <taxon>Burkholderiales</taxon>
        <taxon>Alcaligenaceae</taxon>
        <taxon>Achromobacter</taxon>
    </lineage>
</organism>
<reference evidence="3 4" key="1">
    <citation type="submission" date="2018-01" db="EMBL/GenBank/DDBJ databases">
        <title>The draft genome of an aniline degradation strain ANB-1.</title>
        <authorList>
            <person name="Zhang L."/>
            <person name="Jiang J."/>
        </authorList>
    </citation>
    <scope>NUCLEOTIDE SEQUENCE [LARGE SCALE GENOMIC DNA]</scope>
    <source>
        <strain evidence="3 4">ANB-1</strain>
    </source>
</reference>
<feature type="transmembrane region" description="Helical" evidence="2">
    <location>
        <begin position="172"/>
        <end position="190"/>
    </location>
</feature>
<evidence type="ECO:0000313" key="4">
    <source>
        <dbReference type="Proteomes" id="UP000235994"/>
    </source>
</evidence>
<accession>A0A2N8KID5</accession>
<protein>
    <submittedName>
        <fullName evidence="3">NnrS family protein</fullName>
    </submittedName>
</protein>
<feature type="transmembrane region" description="Helical" evidence="2">
    <location>
        <begin position="87"/>
        <end position="109"/>
    </location>
</feature>
<dbReference type="RefSeq" id="WP_102773001.1">
    <property type="nucleotide sequence ID" value="NZ_POQS01000003.1"/>
</dbReference>
<feature type="transmembrane region" description="Helical" evidence="2">
    <location>
        <begin position="341"/>
        <end position="362"/>
    </location>
</feature>
<evidence type="ECO:0000313" key="3">
    <source>
        <dbReference type="EMBL" id="PND33218.1"/>
    </source>
</evidence>
<dbReference type="InterPro" id="IPR010266">
    <property type="entry name" value="NnrS"/>
</dbReference>
<keyword evidence="2" id="KW-0472">Membrane</keyword>
<feature type="transmembrane region" description="Helical" evidence="2">
    <location>
        <begin position="278"/>
        <end position="299"/>
    </location>
</feature>
<feature type="transmembrane region" description="Helical" evidence="2">
    <location>
        <begin position="368"/>
        <end position="389"/>
    </location>
</feature>
<dbReference type="Pfam" id="PF05940">
    <property type="entry name" value="NnrS"/>
    <property type="match status" value="1"/>
</dbReference>
<evidence type="ECO:0000256" key="1">
    <source>
        <dbReference type="SAM" id="MobiDB-lite"/>
    </source>
</evidence>
<evidence type="ECO:0000256" key="2">
    <source>
        <dbReference type="SAM" id="Phobius"/>
    </source>
</evidence>
<dbReference type="AlphaFoldDB" id="A0A2N8KID5"/>
<feature type="transmembrane region" description="Helical" evidence="2">
    <location>
        <begin position="311"/>
        <end position="329"/>
    </location>
</feature>
<gene>
    <name evidence="3" type="ORF">C1I89_12015</name>
</gene>
<feature type="region of interest" description="Disordered" evidence="1">
    <location>
        <begin position="405"/>
        <end position="424"/>
    </location>
</feature>
<feature type="transmembrane region" description="Helical" evidence="2">
    <location>
        <begin position="58"/>
        <end position="75"/>
    </location>
</feature>
<feature type="transmembrane region" description="Helical" evidence="2">
    <location>
        <begin position="146"/>
        <end position="166"/>
    </location>
</feature>
<keyword evidence="4" id="KW-1185">Reference proteome</keyword>
<keyword evidence="2" id="KW-0812">Transmembrane</keyword>